<dbReference type="Proteomes" id="UP000450000">
    <property type="component" value="Unassembled WGS sequence"/>
</dbReference>
<dbReference type="RefSeq" id="WP_153464203.1">
    <property type="nucleotide sequence ID" value="NZ_WBOF01000001.1"/>
</dbReference>
<dbReference type="InterPro" id="IPR009959">
    <property type="entry name" value="Cyclase_SnoaL-like"/>
</dbReference>
<proteinExistence type="predicted"/>
<sequence length="146" mass="16893">MTPEEQKAAEALLKRYLTEHLNGRNDDVLDEFIHPDFVHHTDESALGFENTEPDLAGIKAGMVEMREKLDPTYEFEIVKWEDDWVHLNWTFHGVHRGAVMGLEPTNKPFTIHYTGRTRFKDGRIIDAQNEWDPAATLEVVKAQIYS</sequence>
<accession>A0A6N7KXF7</accession>
<name>A0A6N7KXF7_9ACTN</name>
<dbReference type="Gene3D" id="3.10.450.50">
    <property type="match status" value="1"/>
</dbReference>
<dbReference type="GO" id="GO:0030638">
    <property type="term" value="P:polyketide metabolic process"/>
    <property type="evidence" value="ECO:0007669"/>
    <property type="project" value="InterPro"/>
</dbReference>
<dbReference type="InterPro" id="IPR032710">
    <property type="entry name" value="NTF2-like_dom_sf"/>
</dbReference>
<protein>
    <submittedName>
        <fullName evidence="1">Ester cyclase</fullName>
    </submittedName>
</protein>
<dbReference type="OrthoDB" id="9182871at2"/>
<keyword evidence="2" id="KW-1185">Reference proteome</keyword>
<organism evidence="1 2">
    <name type="scientific">Streptomyces kaniharaensis</name>
    <dbReference type="NCBI Taxonomy" id="212423"/>
    <lineage>
        <taxon>Bacteria</taxon>
        <taxon>Bacillati</taxon>
        <taxon>Actinomycetota</taxon>
        <taxon>Actinomycetes</taxon>
        <taxon>Kitasatosporales</taxon>
        <taxon>Streptomycetaceae</taxon>
        <taxon>Streptomyces</taxon>
    </lineage>
</organism>
<reference evidence="1 2" key="1">
    <citation type="submission" date="2019-09" db="EMBL/GenBank/DDBJ databases">
        <title>Genome Sequences of Streptomyces kaniharaensis ATCC 21070.</title>
        <authorList>
            <person name="Zhu W."/>
            <person name="De Crecy-Lagard V."/>
            <person name="Richards N.G."/>
        </authorList>
    </citation>
    <scope>NUCLEOTIDE SEQUENCE [LARGE SCALE GENOMIC DNA]</scope>
    <source>
        <strain evidence="1 2">SF-557</strain>
    </source>
</reference>
<dbReference type="Pfam" id="PF07366">
    <property type="entry name" value="SnoaL"/>
    <property type="match status" value="1"/>
</dbReference>
<dbReference type="AlphaFoldDB" id="A0A6N7KXF7"/>
<evidence type="ECO:0000313" key="2">
    <source>
        <dbReference type="Proteomes" id="UP000450000"/>
    </source>
</evidence>
<comment type="caution">
    <text evidence="1">The sequence shown here is derived from an EMBL/GenBank/DDBJ whole genome shotgun (WGS) entry which is preliminary data.</text>
</comment>
<dbReference type="EMBL" id="WBOF01000001">
    <property type="protein sequence ID" value="MQS14938.1"/>
    <property type="molecule type" value="Genomic_DNA"/>
</dbReference>
<dbReference type="SUPFAM" id="SSF54427">
    <property type="entry name" value="NTF2-like"/>
    <property type="match status" value="1"/>
</dbReference>
<gene>
    <name evidence="1" type="ORF">F7Q99_22405</name>
</gene>
<evidence type="ECO:0000313" key="1">
    <source>
        <dbReference type="EMBL" id="MQS14938.1"/>
    </source>
</evidence>